<evidence type="ECO:0000313" key="3">
    <source>
        <dbReference type="Proteomes" id="UP000266841"/>
    </source>
</evidence>
<keyword evidence="1" id="KW-1133">Transmembrane helix</keyword>
<gene>
    <name evidence="2" type="ORF">THAOC_27945</name>
</gene>
<dbReference type="AlphaFoldDB" id="K0S1L8"/>
<dbReference type="EMBL" id="AGNL01039295">
    <property type="protein sequence ID" value="EJK52752.1"/>
    <property type="molecule type" value="Genomic_DNA"/>
</dbReference>
<sequence length="77" mass="9072">MEWSQIGRWSIRDHLHPENVPLPDLRPLHLFRRWRLPKSCMHLAIGLLYSFLTTCICVLRTRLTSGFSLTGFSYIDT</sequence>
<name>K0S1L8_THAOC</name>
<keyword evidence="1" id="KW-0812">Transmembrane</keyword>
<dbReference type="Proteomes" id="UP000266841">
    <property type="component" value="Unassembled WGS sequence"/>
</dbReference>
<feature type="transmembrane region" description="Helical" evidence="1">
    <location>
        <begin position="41"/>
        <end position="59"/>
    </location>
</feature>
<reference evidence="2 3" key="1">
    <citation type="journal article" date="2012" name="Genome Biol.">
        <title>Genome and low-iron response of an oceanic diatom adapted to chronic iron limitation.</title>
        <authorList>
            <person name="Lommer M."/>
            <person name="Specht M."/>
            <person name="Roy A.S."/>
            <person name="Kraemer L."/>
            <person name="Andreson R."/>
            <person name="Gutowska M.A."/>
            <person name="Wolf J."/>
            <person name="Bergner S.V."/>
            <person name="Schilhabel M.B."/>
            <person name="Klostermeier U.C."/>
            <person name="Beiko R.G."/>
            <person name="Rosenstiel P."/>
            <person name="Hippler M."/>
            <person name="Laroche J."/>
        </authorList>
    </citation>
    <scope>NUCLEOTIDE SEQUENCE [LARGE SCALE GENOMIC DNA]</scope>
    <source>
        <strain evidence="2 3">CCMP1005</strain>
    </source>
</reference>
<accession>K0S1L8</accession>
<evidence type="ECO:0000256" key="1">
    <source>
        <dbReference type="SAM" id="Phobius"/>
    </source>
</evidence>
<evidence type="ECO:0000313" key="2">
    <source>
        <dbReference type="EMBL" id="EJK52752.1"/>
    </source>
</evidence>
<comment type="caution">
    <text evidence="2">The sequence shown here is derived from an EMBL/GenBank/DDBJ whole genome shotgun (WGS) entry which is preliminary data.</text>
</comment>
<protein>
    <submittedName>
        <fullName evidence="2">Uncharacterized protein</fullName>
    </submittedName>
</protein>
<organism evidence="2 3">
    <name type="scientific">Thalassiosira oceanica</name>
    <name type="common">Marine diatom</name>
    <dbReference type="NCBI Taxonomy" id="159749"/>
    <lineage>
        <taxon>Eukaryota</taxon>
        <taxon>Sar</taxon>
        <taxon>Stramenopiles</taxon>
        <taxon>Ochrophyta</taxon>
        <taxon>Bacillariophyta</taxon>
        <taxon>Coscinodiscophyceae</taxon>
        <taxon>Thalassiosirophycidae</taxon>
        <taxon>Thalassiosirales</taxon>
        <taxon>Thalassiosiraceae</taxon>
        <taxon>Thalassiosira</taxon>
    </lineage>
</organism>
<proteinExistence type="predicted"/>
<keyword evidence="1" id="KW-0472">Membrane</keyword>
<keyword evidence="3" id="KW-1185">Reference proteome</keyword>